<evidence type="ECO:0000256" key="2">
    <source>
        <dbReference type="ARBA" id="ARBA00022827"/>
    </source>
</evidence>
<dbReference type="Pfam" id="PF01494">
    <property type="entry name" value="FAD_binding_3"/>
    <property type="match status" value="2"/>
</dbReference>
<keyword evidence="3" id="KW-0560">Oxidoreductase</keyword>
<evidence type="ECO:0000256" key="4">
    <source>
        <dbReference type="ARBA" id="ARBA00023033"/>
    </source>
</evidence>
<keyword evidence="2" id="KW-0274">FAD</keyword>
<comment type="caution">
    <text evidence="6">The sequence shown here is derived from an EMBL/GenBank/DDBJ whole genome shotgun (WGS) entry which is preliminary data.</text>
</comment>
<evidence type="ECO:0000256" key="3">
    <source>
        <dbReference type="ARBA" id="ARBA00023002"/>
    </source>
</evidence>
<evidence type="ECO:0000256" key="1">
    <source>
        <dbReference type="ARBA" id="ARBA00022630"/>
    </source>
</evidence>
<dbReference type="AlphaFoldDB" id="A0A507QL27"/>
<dbReference type="SUPFAM" id="SSF51905">
    <property type="entry name" value="FAD/NAD(P)-binding domain"/>
    <property type="match status" value="1"/>
</dbReference>
<dbReference type="PANTHER" id="PTHR46972">
    <property type="entry name" value="MONOOXYGENASE ASQM-RELATED"/>
    <property type="match status" value="1"/>
</dbReference>
<accession>A0A507QL27</accession>
<dbReference type="InterPro" id="IPR002938">
    <property type="entry name" value="FAD-bd"/>
</dbReference>
<dbReference type="Gene3D" id="3.50.50.60">
    <property type="entry name" value="FAD/NAD(P)-binding domain"/>
    <property type="match status" value="1"/>
</dbReference>
<sequence>MPRIAIIGAGPAGLTLALLLHKHNIPSTIFELRQKLTDETLSEPAGSLDLHEGSGLTAIRECNVFDEFTSLTGDCTEELRIADKNGNIIYEDKGELSNRPEIARPKIIKLLIDHLPVESVKWGYRLVRARRIQSSPWNPDANANAKTEIELDFGENGKHTFDFVIGADGAWSRVRAALLTNVQPQYAGMHLITLDIRQITTKYPHLAEYIGQGTFNSLGHGHGVCAQRSVQDSARIYIFLSTDDENFTTTTGLKDMTHVDAGKHLLNDNSLFGDWGTRAKELISVACNDETSNKPNAKINIRPLYKLPNGHKWPHQCDATAIGDAAHLMNPPAGEGVNIAMLDALLLSQAIIKAHETAAAHDVDCGLFLDALDPFLKEFEAHMAVRAKEMAKHTAEISGMMFGGEDGASVLADWFKSFQAGTS</sequence>
<dbReference type="InterPro" id="IPR036188">
    <property type="entry name" value="FAD/NAD-bd_sf"/>
</dbReference>
<feature type="domain" description="FAD-binding" evidence="5">
    <location>
        <begin position="4"/>
        <end position="245"/>
    </location>
</feature>
<dbReference type="PRINTS" id="PR00420">
    <property type="entry name" value="RNGMNOXGNASE"/>
</dbReference>
<keyword evidence="7" id="KW-1185">Reference proteome</keyword>
<dbReference type="PANTHER" id="PTHR46972:SF1">
    <property type="entry name" value="FAD DEPENDENT OXIDOREDUCTASE DOMAIN-CONTAINING PROTEIN"/>
    <property type="match status" value="1"/>
</dbReference>
<dbReference type="Proteomes" id="UP000319663">
    <property type="component" value="Unassembled WGS sequence"/>
</dbReference>
<evidence type="ECO:0000313" key="7">
    <source>
        <dbReference type="Proteomes" id="UP000319663"/>
    </source>
</evidence>
<evidence type="ECO:0000313" key="6">
    <source>
        <dbReference type="EMBL" id="TQB69218.1"/>
    </source>
</evidence>
<proteinExistence type="predicted"/>
<keyword evidence="4" id="KW-0503">Monooxygenase</keyword>
<evidence type="ECO:0000259" key="5">
    <source>
        <dbReference type="Pfam" id="PF01494"/>
    </source>
</evidence>
<keyword evidence="1" id="KW-0285">Flavoprotein</keyword>
<feature type="domain" description="FAD-binding" evidence="5">
    <location>
        <begin position="322"/>
        <end position="356"/>
    </location>
</feature>
<gene>
    <name evidence="6" type="ORF">MPDQ_002155</name>
</gene>
<dbReference type="STRING" id="5098.A0A507QL27"/>
<dbReference type="EMBL" id="VIFY01000165">
    <property type="protein sequence ID" value="TQB69218.1"/>
    <property type="molecule type" value="Genomic_DNA"/>
</dbReference>
<organism evidence="6 7">
    <name type="scientific">Monascus purpureus</name>
    <name type="common">Red mold</name>
    <name type="synonym">Monascus anka</name>
    <dbReference type="NCBI Taxonomy" id="5098"/>
    <lineage>
        <taxon>Eukaryota</taxon>
        <taxon>Fungi</taxon>
        <taxon>Dikarya</taxon>
        <taxon>Ascomycota</taxon>
        <taxon>Pezizomycotina</taxon>
        <taxon>Eurotiomycetes</taxon>
        <taxon>Eurotiomycetidae</taxon>
        <taxon>Eurotiales</taxon>
        <taxon>Aspergillaceae</taxon>
        <taxon>Monascus</taxon>
    </lineage>
</organism>
<protein>
    <recommendedName>
        <fullName evidence="5">FAD-binding domain-containing protein</fullName>
    </recommendedName>
</protein>
<reference evidence="6 7" key="1">
    <citation type="submission" date="2019-06" db="EMBL/GenBank/DDBJ databases">
        <title>Wine fermentation using esterase from Monascus purpureus.</title>
        <authorList>
            <person name="Geng C."/>
            <person name="Zhang Y."/>
        </authorList>
    </citation>
    <scope>NUCLEOTIDE SEQUENCE [LARGE SCALE GENOMIC DNA]</scope>
    <source>
        <strain evidence="6">HQ1</strain>
    </source>
</reference>
<dbReference type="GO" id="GO:0004497">
    <property type="term" value="F:monooxygenase activity"/>
    <property type="evidence" value="ECO:0007669"/>
    <property type="project" value="UniProtKB-KW"/>
</dbReference>
<name>A0A507QL27_MONPU</name>
<dbReference type="GO" id="GO:0071949">
    <property type="term" value="F:FAD binding"/>
    <property type="evidence" value="ECO:0007669"/>
    <property type="project" value="InterPro"/>
</dbReference>